<evidence type="ECO:0000256" key="1">
    <source>
        <dbReference type="SAM" id="MobiDB-lite"/>
    </source>
</evidence>
<dbReference type="STRING" id="39966.A0A369K6T9"/>
<dbReference type="InterPro" id="IPR000219">
    <property type="entry name" value="DH_dom"/>
</dbReference>
<dbReference type="PANTHER" id="PTHR12673">
    <property type="entry name" value="FACIOGENITAL DYSPLASIA PROTEIN"/>
    <property type="match status" value="1"/>
</dbReference>
<accession>A0A369K6T9</accession>
<feature type="region of interest" description="Disordered" evidence="1">
    <location>
        <begin position="332"/>
        <end position="365"/>
    </location>
</feature>
<dbReference type="InterPro" id="IPR035899">
    <property type="entry name" value="DBL_dom_sf"/>
</dbReference>
<dbReference type="EMBL" id="LUEZ02000010">
    <property type="protein sequence ID" value="RDB29292.1"/>
    <property type="molecule type" value="Genomic_DNA"/>
</dbReference>
<reference evidence="3" key="1">
    <citation type="submission" date="2018-04" db="EMBL/GenBank/DDBJ databases">
        <title>Whole genome sequencing of Hypsizygus marmoreus.</title>
        <authorList>
            <person name="Choi I.-G."/>
            <person name="Min B."/>
            <person name="Kim J.-G."/>
            <person name="Kim S."/>
            <person name="Oh Y.-L."/>
            <person name="Kong W.-S."/>
            <person name="Park H."/>
            <person name="Jeong J."/>
            <person name="Song E.-S."/>
        </authorList>
    </citation>
    <scope>NUCLEOTIDE SEQUENCE [LARGE SCALE GENOMIC DNA]</scope>
    <source>
        <strain evidence="3">51987-8</strain>
    </source>
</reference>
<evidence type="ECO:0000313" key="4">
    <source>
        <dbReference type="Proteomes" id="UP000076154"/>
    </source>
</evidence>
<evidence type="ECO:0000259" key="2">
    <source>
        <dbReference type="PROSITE" id="PS50010"/>
    </source>
</evidence>
<proteinExistence type="predicted"/>
<dbReference type="Proteomes" id="UP000076154">
    <property type="component" value="Unassembled WGS sequence"/>
</dbReference>
<dbReference type="PROSITE" id="PS50010">
    <property type="entry name" value="DH_2"/>
    <property type="match status" value="1"/>
</dbReference>
<sequence>MASSPEPISSSSYITICNDHEDASFSAVHLTDLDKDALNCGEMFPPVNFESKARKAPPLSLRTNNLPHHLTQNPARSASSRSPRKFHTLRITRETAKPARQPPSAFCTRIYRPIEDDPTKLPWIMEDAVVLPPPGTKPPLSFGTMCSPCTTRSLEMQGSTATLQLSATSTYRWTDKLPLSGEPSYPLTPTTSTEALDSLVWTGDHSASLPARSNTLPRYKTRKDHLRSSTTLFESFDDGDIHQPASALDSPMVPSASQSSLCRHSSYDPNPLNYRHSIAMTITNDKLSEEMLLSELELMRERDDLWHGESENRPWNTDFIWSGCSESLDAKNMDQSIPYDPPPSPNSSIMPPEYRLLGPSPTSQGPSPSWTWTIARRALFICRELVLTERDYLSSLRMLLSGETFSPPPALMLMYLPPLVHASEAFTALIEKNPSAQGVADAFLLCQADMEAAFVGWCGIVGSFFIGEDQNTDNGGADSENPMSSVRLKRRMSSLGRLMSLYISPNGNVSAGYPEPVVSSRERRRKRRPGIRDLAIRPSQRVTRYVLLFEDLLEHTPTSLPCRSAVECALQSAIVIAQKSNKAQENASFVNPSFKS</sequence>
<gene>
    <name evidence="3" type="ORF">Hypma_016074</name>
</gene>
<dbReference type="GO" id="GO:0005085">
    <property type="term" value="F:guanyl-nucleotide exchange factor activity"/>
    <property type="evidence" value="ECO:0007669"/>
    <property type="project" value="InterPro"/>
</dbReference>
<dbReference type="Gene3D" id="1.20.900.10">
    <property type="entry name" value="Dbl homology (DH) domain"/>
    <property type="match status" value="1"/>
</dbReference>
<dbReference type="Pfam" id="PF00621">
    <property type="entry name" value="RhoGEF"/>
    <property type="match status" value="1"/>
</dbReference>
<dbReference type="PANTHER" id="PTHR12673:SF159">
    <property type="entry name" value="LD03170P"/>
    <property type="match status" value="1"/>
</dbReference>
<keyword evidence="4" id="KW-1185">Reference proteome</keyword>
<dbReference type="InParanoid" id="A0A369K6T9"/>
<dbReference type="InterPro" id="IPR051092">
    <property type="entry name" value="FYVE_RhoGEF_PH"/>
</dbReference>
<dbReference type="GO" id="GO:0005737">
    <property type="term" value="C:cytoplasm"/>
    <property type="evidence" value="ECO:0007669"/>
    <property type="project" value="TreeGrafter"/>
</dbReference>
<dbReference type="AlphaFoldDB" id="A0A369K6T9"/>
<evidence type="ECO:0000313" key="3">
    <source>
        <dbReference type="EMBL" id="RDB29292.1"/>
    </source>
</evidence>
<dbReference type="OrthoDB" id="660555at2759"/>
<feature type="region of interest" description="Disordered" evidence="1">
    <location>
        <begin position="61"/>
        <end position="83"/>
    </location>
</feature>
<feature type="compositionally biased region" description="Polar residues" evidence="1">
    <location>
        <begin position="61"/>
        <end position="73"/>
    </location>
</feature>
<protein>
    <recommendedName>
        <fullName evidence="2">DH domain-containing protein</fullName>
    </recommendedName>
</protein>
<feature type="domain" description="DH" evidence="2">
    <location>
        <begin position="377"/>
        <end position="583"/>
    </location>
</feature>
<organism evidence="3 4">
    <name type="scientific">Hypsizygus marmoreus</name>
    <name type="common">White beech mushroom</name>
    <name type="synonym">Agaricus marmoreus</name>
    <dbReference type="NCBI Taxonomy" id="39966"/>
    <lineage>
        <taxon>Eukaryota</taxon>
        <taxon>Fungi</taxon>
        <taxon>Dikarya</taxon>
        <taxon>Basidiomycota</taxon>
        <taxon>Agaricomycotina</taxon>
        <taxon>Agaricomycetes</taxon>
        <taxon>Agaricomycetidae</taxon>
        <taxon>Agaricales</taxon>
        <taxon>Tricholomatineae</taxon>
        <taxon>Lyophyllaceae</taxon>
        <taxon>Hypsizygus</taxon>
    </lineage>
</organism>
<dbReference type="SUPFAM" id="SSF48065">
    <property type="entry name" value="DBL homology domain (DH-domain)"/>
    <property type="match status" value="1"/>
</dbReference>
<name>A0A369K6T9_HYPMA</name>
<feature type="compositionally biased region" description="Low complexity" evidence="1">
    <location>
        <begin position="346"/>
        <end position="365"/>
    </location>
</feature>
<comment type="caution">
    <text evidence="3">The sequence shown here is derived from an EMBL/GenBank/DDBJ whole genome shotgun (WGS) entry which is preliminary data.</text>
</comment>